<evidence type="ECO:0000313" key="3">
    <source>
        <dbReference type="Proteomes" id="UP000037751"/>
    </source>
</evidence>
<reference evidence="2 3" key="1">
    <citation type="submission" date="2015-07" db="EMBL/GenBank/DDBJ databases">
        <title>Draft Genome Sequence of Malassezia furfur CBS1878 and Malassezia pachydermatis CBS1879.</title>
        <authorList>
            <person name="Triana S."/>
            <person name="Ohm R."/>
            <person name="Gonzalez A."/>
            <person name="DeCock H."/>
            <person name="Restrepo S."/>
            <person name="Celis A."/>
        </authorList>
    </citation>
    <scope>NUCLEOTIDE SEQUENCE [LARGE SCALE GENOMIC DNA]</scope>
    <source>
        <strain evidence="2 3">CBS 1879</strain>
    </source>
</reference>
<dbReference type="EMBL" id="LGAV01000002">
    <property type="protein sequence ID" value="KOS15445.1"/>
    <property type="molecule type" value="Genomic_DNA"/>
</dbReference>
<dbReference type="AlphaFoldDB" id="A0A0N0RSK8"/>
<feature type="region of interest" description="Disordered" evidence="1">
    <location>
        <begin position="167"/>
        <end position="229"/>
    </location>
</feature>
<comment type="caution">
    <text evidence="2">The sequence shown here is derived from an EMBL/GenBank/DDBJ whole genome shotgun (WGS) entry which is preliminary data.</text>
</comment>
<accession>A0A0N0RSK8</accession>
<evidence type="ECO:0000256" key="1">
    <source>
        <dbReference type="SAM" id="MobiDB-lite"/>
    </source>
</evidence>
<gene>
    <name evidence="2" type="ORF">Malapachy_2727</name>
</gene>
<dbReference type="RefSeq" id="XP_017993077.1">
    <property type="nucleotide sequence ID" value="XM_018137215.1"/>
</dbReference>
<keyword evidence="3" id="KW-1185">Reference proteome</keyword>
<organism evidence="2 3">
    <name type="scientific">Malassezia pachydermatis</name>
    <dbReference type="NCBI Taxonomy" id="77020"/>
    <lineage>
        <taxon>Eukaryota</taxon>
        <taxon>Fungi</taxon>
        <taxon>Dikarya</taxon>
        <taxon>Basidiomycota</taxon>
        <taxon>Ustilaginomycotina</taxon>
        <taxon>Malasseziomycetes</taxon>
        <taxon>Malasseziales</taxon>
        <taxon>Malasseziaceae</taxon>
        <taxon>Malassezia</taxon>
    </lineage>
</organism>
<sequence length="239" mass="26700">MASAAMAREWNCKPYMTPGTLLSKSIVANRTETFEISRTKKVDGHPALVKVDSTDQTFQFYECDPPSPNYKQGGQIRSASNTSLCLSPGDLYRYNYHVGNFTKYPEDADERISLEPCATVHSLTMRRQWFMVTETENKCLSRVSQQGWKTDEGAAVAAEAVLVEIEDDDDEDDDEGVLDDDEEALDDDEEALGDDEEALGDDEEALGDDEEALDDDEEALDDDDEEDDEVKALEVELVD</sequence>
<dbReference type="VEuPathDB" id="FungiDB:Malapachy_2727"/>
<proteinExistence type="predicted"/>
<dbReference type="OrthoDB" id="3349465at2759"/>
<name>A0A0N0RSK8_9BASI</name>
<evidence type="ECO:0000313" key="2">
    <source>
        <dbReference type="EMBL" id="KOS15445.1"/>
    </source>
</evidence>
<protein>
    <submittedName>
        <fullName evidence="2">Uncharacterized protein</fullName>
    </submittedName>
</protein>
<dbReference type="GeneID" id="28729090"/>
<dbReference type="Proteomes" id="UP000037751">
    <property type="component" value="Unassembled WGS sequence"/>
</dbReference>